<dbReference type="PANTHER" id="PTHR45650">
    <property type="entry name" value="GDSL-LIKE LIPASE/ACYLHYDROLASE-RELATED"/>
    <property type="match status" value="1"/>
</dbReference>
<reference evidence="10" key="1">
    <citation type="journal article" date="2016" name="Nat. Biotechnol.">
        <title>Sequencing wild and cultivated cassava and related species reveals extensive interspecific hybridization and genetic diversity.</title>
        <authorList>
            <person name="Bredeson J.V."/>
            <person name="Lyons J.B."/>
            <person name="Prochnik S.E."/>
            <person name="Wu G.A."/>
            <person name="Ha C.M."/>
            <person name="Edsinger-Gonzales E."/>
            <person name="Grimwood J."/>
            <person name="Schmutz J."/>
            <person name="Rabbi I.Y."/>
            <person name="Egesi C."/>
            <person name="Nauluvula P."/>
            <person name="Lebot V."/>
            <person name="Ndunguru J."/>
            <person name="Mkamilo G."/>
            <person name="Bart R.S."/>
            <person name="Setter T.L."/>
            <person name="Gleadow R.M."/>
            <person name="Kulakow P."/>
            <person name="Ferguson M.E."/>
            <person name="Rounsley S."/>
            <person name="Rokhsar D.S."/>
        </authorList>
    </citation>
    <scope>NUCLEOTIDE SEQUENCE [LARGE SCALE GENOMIC DNA]</scope>
    <source>
        <strain evidence="10">cv. AM560-2</strain>
    </source>
</reference>
<comment type="caution">
    <text evidence="9">The sequence shown here is derived from an EMBL/GenBank/DDBJ whole genome shotgun (WGS) entry which is preliminary data.</text>
</comment>
<feature type="signal peptide" evidence="8">
    <location>
        <begin position="1"/>
        <end position="23"/>
    </location>
</feature>
<evidence type="ECO:0000256" key="7">
    <source>
        <dbReference type="ARBA" id="ARBA00023098"/>
    </source>
</evidence>
<comment type="subcellular location">
    <subcellularLocation>
        <location evidence="1">Secreted</location>
    </subcellularLocation>
</comment>
<sequence length="366" mass="39968">MVGERWVVIFVLAVACKLRWADGQPKPQVPCFFIFGDSLVDAGNNNKLPTDAKVNYPPYGVDYPKGATGRFCNGKTSADVLAEKLGFGHHIPPYASASDQALLQGVNYASGSAGIRDETGQHMGENIPFNKQLENHKATISRMVGASGDNQTTNNLLKKCLYYVGLGSNDYLNNYFLPQRYPTSKTFTLDAYAKALVTQFSEQITTLYNNGARKFILSGVGNIGCIPQAMRLYGTNSTVCVISMNQAIALFNTGLVALVNQFNQKFADGKFIYINCTGMVIQDPFALGLKYFTSGCCEVNELGQCAADIAPCAKRSEYLFWDSFHPTEAMNVITATRTYTAEMPTDTFPMDARSLAQLDLAAPKAT</sequence>
<evidence type="ECO:0000256" key="6">
    <source>
        <dbReference type="ARBA" id="ARBA00022963"/>
    </source>
</evidence>
<dbReference type="OMA" id="CAPYSIS"/>
<evidence type="ECO:0000256" key="2">
    <source>
        <dbReference type="ARBA" id="ARBA00008668"/>
    </source>
</evidence>
<keyword evidence="4 8" id="KW-0732">Signal</keyword>
<dbReference type="EMBL" id="CM004403">
    <property type="protein sequence ID" value="OAY25024.1"/>
    <property type="molecule type" value="Genomic_DNA"/>
</dbReference>
<organism evidence="9 10">
    <name type="scientific">Manihot esculenta</name>
    <name type="common">Cassava</name>
    <name type="synonym">Jatropha manihot</name>
    <dbReference type="NCBI Taxonomy" id="3983"/>
    <lineage>
        <taxon>Eukaryota</taxon>
        <taxon>Viridiplantae</taxon>
        <taxon>Streptophyta</taxon>
        <taxon>Embryophyta</taxon>
        <taxon>Tracheophyta</taxon>
        <taxon>Spermatophyta</taxon>
        <taxon>Magnoliopsida</taxon>
        <taxon>eudicotyledons</taxon>
        <taxon>Gunneridae</taxon>
        <taxon>Pentapetalae</taxon>
        <taxon>rosids</taxon>
        <taxon>fabids</taxon>
        <taxon>Malpighiales</taxon>
        <taxon>Euphorbiaceae</taxon>
        <taxon>Crotonoideae</taxon>
        <taxon>Manihoteae</taxon>
        <taxon>Manihot</taxon>
    </lineage>
</organism>
<dbReference type="GO" id="GO:0005576">
    <property type="term" value="C:extracellular region"/>
    <property type="evidence" value="ECO:0007669"/>
    <property type="project" value="UniProtKB-SubCell"/>
</dbReference>
<keyword evidence="3" id="KW-0964">Secreted</keyword>
<name>A0A2C9U5H4_MANES</name>
<gene>
    <name evidence="9" type="ORF">MANES_17G062200v8</name>
</gene>
<keyword evidence="5" id="KW-0378">Hydrolase</keyword>
<dbReference type="Proteomes" id="UP000091857">
    <property type="component" value="Chromosome 17"/>
</dbReference>
<comment type="similarity">
    <text evidence="2">Belongs to the 'GDSL' lipolytic enzyme family.</text>
</comment>
<evidence type="ECO:0000256" key="5">
    <source>
        <dbReference type="ARBA" id="ARBA00022801"/>
    </source>
</evidence>
<dbReference type="InterPro" id="IPR036514">
    <property type="entry name" value="SGNH_hydro_sf"/>
</dbReference>
<proteinExistence type="inferred from homology"/>
<feature type="chain" id="PRO_5013039299" description="GDSL esterase/lipase" evidence="8">
    <location>
        <begin position="24"/>
        <end position="366"/>
    </location>
</feature>
<evidence type="ECO:0000313" key="9">
    <source>
        <dbReference type="EMBL" id="OAY25024.1"/>
    </source>
</evidence>
<dbReference type="CDD" id="cd01837">
    <property type="entry name" value="SGNH_plant_lipase_like"/>
    <property type="match status" value="1"/>
</dbReference>
<dbReference type="PANTHER" id="PTHR45650:SF75">
    <property type="entry name" value="GDSL-LIKE LIPASE_ACYLHYDROLASE"/>
    <property type="match status" value="1"/>
</dbReference>
<dbReference type="InterPro" id="IPR035669">
    <property type="entry name" value="SGNH_plant_lipase-like"/>
</dbReference>
<protein>
    <recommendedName>
        <fullName evidence="11">GDSL esterase/lipase</fullName>
    </recommendedName>
</protein>
<dbReference type="Pfam" id="PF00657">
    <property type="entry name" value="Lipase_GDSL"/>
    <property type="match status" value="1"/>
</dbReference>
<dbReference type="InterPro" id="IPR051238">
    <property type="entry name" value="GDSL_esterase/lipase"/>
</dbReference>
<dbReference type="Gramene" id="Manes.17G062200.1.v8.1">
    <property type="protein sequence ID" value="Manes.17G062200.1.v8.1.CDS"/>
    <property type="gene ID" value="Manes.17G062200.v8.1"/>
</dbReference>
<evidence type="ECO:0000256" key="3">
    <source>
        <dbReference type="ARBA" id="ARBA00022525"/>
    </source>
</evidence>
<evidence type="ECO:0000256" key="1">
    <source>
        <dbReference type="ARBA" id="ARBA00004613"/>
    </source>
</evidence>
<evidence type="ECO:0008006" key="11">
    <source>
        <dbReference type="Google" id="ProtNLM"/>
    </source>
</evidence>
<dbReference type="OrthoDB" id="812198at2759"/>
<keyword evidence="6" id="KW-0442">Lipid degradation</keyword>
<dbReference type="PROSITE" id="PS51257">
    <property type="entry name" value="PROKAR_LIPOPROTEIN"/>
    <property type="match status" value="1"/>
</dbReference>
<keyword evidence="10" id="KW-1185">Reference proteome</keyword>
<dbReference type="GO" id="GO:0016298">
    <property type="term" value="F:lipase activity"/>
    <property type="evidence" value="ECO:0007669"/>
    <property type="project" value="InterPro"/>
</dbReference>
<dbReference type="AlphaFoldDB" id="A0A2C9U5H4"/>
<dbReference type="Gene3D" id="3.40.50.1110">
    <property type="entry name" value="SGNH hydrolase"/>
    <property type="match status" value="1"/>
</dbReference>
<dbReference type="InterPro" id="IPR001087">
    <property type="entry name" value="GDSL"/>
</dbReference>
<keyword evidence="7" id="KW-0443">Lipid metabolism</keyword>
<dbReference type="InterPro" id="IPR008265">
    <property type="entry name" value="Lipase_GDSL_AS"/>
</dbReference>
<evidence type="ECO:0000313" key="10">
    <source>
        <dbReference type="Proteomes" id="UP000091857"/>
    </source>
</evidence>
<evidence type="ECO:0000256" key="4">
    <source>
        <dbReference type="ARBA" id="ARBA00022729"/>
    </source>
</evidence>
<accession>A0A2C9U5H4</accession>
<evidence type="ECO:0000256" key="8">
    <source>
        <dbReference type="SAM" id="SignalP"/>
    </source>
</evidence>
<dbReference type="GO" id="GO:0016042">
    <property type="term" value="P:lipid catabolic process"/>
    <property type="evidence" value="ECO:0007669"/>
    <property type="project" value="UniProtKB-KW"/>
</dbReference>
<dbReference type="PROSITE" id="PS01098">
    <property type="entry name" value="LIPASE_GDSL_SER"/>
    <property type="match status" value="1"/>
</dbReference>